<dbReference type="GO" id="GO:0000811">
    <property type="term" value="C:GINS complex"/>
    <property type="evidence" value="ECO:0007669"/>
    <property type="project" value="TreeGrafter"/>
</dbReference>
<evidence type="ECO:0000256" key="2">
    <source>
        <dbReference type="ARBA" id="ARBA00010565"/>
    </source>
</evidence>
<dbReference type="GO" id="GO:0071162">
    <property type="term" value="C:CMG complex"/>
    <property type="evidence" value="ECO:0007669"/>
    <property type="project" value="UniProtKB-ARBA"/>
</dbReference>
<accession>A0A7R8YNX0</accession>
<reference evidence="8 9" key="1">
    <citation type="submission" date="2020-11" db="EMBL/GenBank/DDBJ databases">
        <authorList>
            <person name="Wallbank WR R."/>
            <person name="Pardo Diaz C."/>
            <person name="Kozak K."/>
            <person name="Martin S."/>
            <person name="Jiggins C."/>
            <person name="Moest M."/>
            <person name="Warren A I."/>
            <person name="Generalovic N T."/>
            <person name="Byers J.R.P. K."/>
            <person name="Montejo-Kovacevich G."/>
            <person name="Yen C E."/>
        </authorList>
    </citation>
    <scope>NUCLEOTIDE SEQUENCE [LARGE SCALE GENOMIC DNA]</scope>
</reference>
<dbReference type="CDD" id="cd21694">
    <property type="entry name" value="GINS_B_Psf2"/>
    <property type="match status" value="1"/>
</dbReference>
<dbReference type="OrthoDB" id="1938138at2759"/>
<dbReference type="PANTHER" id="PTHR12772:SF0">
    <property type="entry name" value="DNA REPLICATION COMPLEX GINS PROTEIN PSF2"/>
    <property type="match status" value="1"/>
</dbReference>
<dbReference type="FunFam" id="1.20.58.1020:FF:000001">
    <property type="entry name" value="DNA replication complex GINS protein PSF2"/>
    <property type="match status" value="1"/>
</dbReference>
<keyword evidence="9" id="KW-1185">Reference proteome</keyword>
<dbReference type="FunFam" id="3.40.5.50:FF:000001">
    <property type="entry name" value="DNA replication complex GINS protein PSF2"/>
    <property type="match status" value="1"/>
</dbReference>
<proteinExistence type="inferred from homology"/>
<name>A0A7R8YNX0_HERIL</name>
<dbReference type="Pfam" id="PF25005">
    <property type="entry name" value="PSF2_N"/>
    <property type="match status" value="1"/>
</dbReference>
<evidence type="ECO:0000259" key="6">
    <source>
        <dbReference type="Pfam" id="PF05916"/>
    </source>
</evidence>
<feature type="domain" description="DNA replication complex GINS protein PSF2 N-terminal" evidence="7">
    <location>
        <begin position="2"/>
        <end position="61"/>
    </location>
</feature>
<dbReference type="EMBL" id="LR899009">
    <property type="protein sequence ID" value="CAD7080136.1"/>
    <property type="molecule type" value="Genomic_DNA"/>
</dbReference>
<comment type="similarity">
    <text evidence="2 5">Belongs to the GINS2/PSF2 family.</text>
</comment>
<keyword evidence="4 5" id="KW-0539">Nucleus</keyword>
<dbReference type="Proteomes" id="UP000594454">
    <property type="component" value="Chromosome 1"/>
</dbReference>
<feature type="domain" description="GINS subunit" evidence="6">
    <location>
        <begin position="65"/>
        <end position="169"/>
    </location>
</feature>
<dbReference type="InterPro" id="IPR007257">
    <property type="entry name" value="GINS_Psf2"/>
</dbReference>
<dbReference type="AlphaFoldDB" id="A0A7R8YNX0"/>
<comment type="subunit">
    <text evidence="5">Component of the GINS complex.</text>
</comment>
<evidence type="ECO:0000259" key="7">
    <source>
        <dbReference type="Pfam" id="PF25005"/>
    </source>
</evidence>
<evidence type="ECO:0000256" key="4">
    <source>
        <dbReference type="ARBA" id="ARBA00023242"/>
    </source>
</evidence>
<dbReference type="SUPFAM" id="SSF158573">
    <property type="entry name" value="GINS helical bundle-like"/>
    <property type="match status" value="1"/>
</dbReference>
<evidence type="ECO:0000256" key="1">
    <source>
        <dbReference type="ARBA" id="ARBA00004123"/>
    </source>
</evidence>
<dbReference type="OMA" id="DSLNCMY"/>
<gene>
    <name evidence="8" type="ORF">HERILL_LOCUS3308</name>
</gene>
<dbReference type="Gene3D" id="1.20.58.1020">
    <property type="match status" value="1"/>
</dbReference>
<dbReference type="Pfam" id="PF05916">
    <property type="entry name" value="Sld5"/>
    <property type="match status" value="1"/>
</dbReference>
<dbReference type="InParanoid" id="A0A7R8YNX0"/>
<sequence>MDPCEIEFIGEKSQIGIVPNFNFDPIHLISGSVGPFRAGLPVHIPLWLAVHLRRQRKCRIVPPQWMDVDTLEEIKEEEKRSKFFTKMPSDNYMVEAQLIFGCAAEDIPRCDEIRTIIKDIFDIRESKLRTSVDAFIKGEGTYAKLDNLTLLEMHAIRPILPHALDHISRYQRVASATQRDMSSLGLNTSNLSSSYHSQSRI</sequence>
<comment type="subcellular location">
    <subcellularLocation>
        <location evidence="1 5">Nucleus</location>
    </subcellularLocation>
</comment>
<dbReference type="CDD" id="cd11712">
    <property type="entry name" value="GINS_A_psf2"/>
    <property type="match status" value="1"/>
</dbReference>
<evidence type="ECO:0000256" key="5">
    <source>
        <dbReference type="PIRNR" id="PIRNR028998"/>
    </source>
</evidence>
<protein>
    <recommendedName>
        <fullName evidence="5">DNA replication complex GINS protein PSF2</fullName>
    </recommendedName>
</protein>
<dbReference type="InterPro" id="IPR036224">
    <property type="entry name" value="GINS_bundle-like_dom_sf"/>
</dbReference>
<dbReference type="InterPro" id="IPR056784">
    <property type="entry name" value="PSF2_N"/>
</dbReference>
<evidence type="ECO:0000256" key="3">
    <source>
        <dbReference type="ARBA" id="ARBA00022705"/>
    </source>
</evidence>
<dbReference type="FunCoup" id="A0A7R8YNX0">
    <property type="interactions" value="1426"/>
</dbReference>
<evidence type="ECO:0000313" key="8">
    <source>
        <dbReference type="EMBL" id="CAD7080136.1"/>
    </source>
</evidence>
<dbReference type="PANTHER" id="PTHR12772">
    <property type="entry name" value="DNA REPLICATION COMPLEX GINS PROTEIN PSF2"/>
    <property type="match status" value="1"/>
</dbReference>
<dbReference type="GO" id="GO:0006260">
    <property type="term" value="P:DNA replication"/>
    <property type="evidence" value="ECO:0007669"/>
    <property type="project" value="UniProtKB-KW"/>
</dbReference>
<dbReference type="InterPro" id="IPR021151">
    <property type="entry name" value="GINS_A"/>
</dbReference>
<keyword evidence="3 5" id="KW-0235">DNA replication</keyword>
<organism evidence="8 9">
    <name type="scientific">Hermetia illucens</name>
    <name type="common">Black soldier fly</name>
    <dbReference type="NCBI Taxonomy" id="343691"/>
    <lineage>
        <taxon>Eukaryota</taxon>
        <taxon>Metazoa</taxon>
        <taxon>Ecdysozoa</taxon>
        <taxon>Arthropoda</taxon>
        <taxon>Hexapoda</taxon>
        <taxon>Insecta</taxon>
        <taxon>Pterygota</taxon>
        <taxon>Neoptera</taxon>
        <taxon>Endopterygota</taxon>
        <taxon>Diptera</taxon>
        <taxon>Brachycera</taxon>
        <taxon>Stratiomyomorpha</taxon>
        <taxon>Stratiomyidae</taxon>
        <taxon>Hermetiinae</taxon>
        <taxon>Hermetia</taxon>
    </lineage>
</organism>
<dbReference type="Gene3D" id="3.40.5.50">
    <property type="match status" value="1"/>
</dbReference>
<dbReference type="PIRSF" id="PIRSF028998">
    <property type="entry name" value="GINS_Psf2_subgr"/>
    <property type="match status" value="1"/>
</dbReference>
<dbReference type="SUPFAM" id="SSF160059">
    <property type="entry name" value="PriA/YqbF domain"/>
    <property type="match status" value="1"/>
</dbReference>
<evidence type="ECO:0000313" key="9">
    <source>
        <dbReference type="Proteomes" id="UP000594454"/>
    </source>
</evidence>
<dbReference type="GO" id="GO:0000727">
    <property type="term" value="P:double-strand break repair via break-induced replication"/>
    <property type="evidence" value="ECO:0007669"/>
    <property type="project" value="TreeGrafter"/>
</dbReference>